<comment type="similarity">
    <text evidence="2">Belongs to the ABC transporter superfamily.</text>
</comment>
<dbReference type="Gene3D" id="2.40.50.100">
    <property type="match status" value="1"/>
</dbReference>
<name>A0A0H1R720_9HYPH</name>
<evidence type="ECO:0000256" key="3">
    <source>
        <dbReference type="ARBA" id="ARBA00022448"/>
    </source>
</evidence>
<dbReference type="PROSITE" id="PS00211">
    <property type="entry name" value="ABC_TRANSPORTER_1"/>
    <property type="match status" value="1"/>
</dbReference>
<dbReference type="InterPro" id="IPR003439">
    <property type="entry name" value="ABC_transporter-like_ATP-bd"/>
</dbReference>
<dbReference type="InterPro" id="IPR017871">
    <property type="entry name" value="ABC_transporter-like_CS"/>
</dbReference>
<feature type="domain" description="ABC transporter" evidence="6">
    <location>
        <begin position="3"/>
        <end position="239"/>
    </location>
</feature>
<evidence type="ECO:0000256" key="2">
    <source>
        <dbReference type="ARBA" id="ARBA00005417"/>
    </source>
</evidence>
<dbReference type="GO" id="GO:0016887">
    <property type="term" value="F:ATP hydrolysis activity"/>
    <property type="evidence" value="ECO:0007669"/>
    <property type="project" value="InterPro"/>
</dbReference>
<dbReference type="PANTHER" id="PTHR42781">
    <property type="entry name" value="SPERMIDINE/PUTRESCINE IMPORT ATP-BINDING PROTEIN POTA"/>
    <property type="match status" value="1"/>
</dbReference>
<dbReference type="Pfam" id="PF00005">
    <property type="entry name" value="ABC_tran"/>
    <property type="match status" value="1"/>
</dbReference>
<evidence type="ECO:0000259" key="6">
    <source>
        <dbReference type="PROSITE" id="PS50893"/>
    </source>
</evidence>
<dbReference type="Gene3D" id="3.40.50.300">
    <property type="entry name" value="P-loop containing nucleotide triphosphate hydrolases"/>
    <property type="match status" value="1"/>
</dbReference>
<dbReference type="AlphaFoldDB" id="A0A0H1R720"/>
<protein>
    <recommendedName>
        <fullName evidence="6">ABC transporter domain-containing protein</fullName>
    </recommendedName>
</protein>
<dbReference type="PANTHER" id="PTHR42781:SF4">
    <property type="entry name" value="SPERMIDINE_PUTRESCINE IMPORT ATP-BINDING PROTEIN POTA"/>
    <property type="match status" value="1"/>
</dbReference>
<dbReference type="InterPro" id="IPR003593">
    <property type="entry name" value="AAA+_ATPase"/>
</dbReference>
<dbReference type="InterPro" id="IPR008995">
    <property type="entry name" value="Mo/tungstate-bd_C_term_dom"/>
</dbReference>
<gene>
    <name evidence="7" type="ORF">AA309_24645</name>
</gene>
<dbReference type="STRING" id="1225564.AA309_24645"/>
<reference evidence="7 8" key="1">
    <citation type="submission" date="2015-05" db="EMBL/GenBank/DDBJ databases">
        <title>Draft genome sequence of Microvirga vignae strain BR3299, a novel nitrogen fixing bacteria isolated from Brazil semi-aired region.</title>
        <authorList>
            <person name="Zilli J.E."/>
            <person name="Passos S.R."/>
            <person name="Leite J."/>
            <person name="Baldani J.I."/>
            <person name="Xavier G.R."/>
            <person name="Rumjaneck N.G."/>
            <person name="Simoes-Araujo J.L."/>
        </authorList>
    </citation>
    <scope>NUCLEOTIDE SEQUENCE [LARGE SCALE GENOMIC DNA]</scope>
    <source>
        <strain evidence="7 8">BR3299</strain>
    </source>
</reference>
<dbReference type="FunFam" id="3.40.50.300:FF:000042">
    <property type="entry name" value="Maltose/maltodextrin ABC transporter, ATP-binding protein"/>
    <property type="match status" value="1"/>
</dbReference>
<comment type="caution">
    <text evidence="7">The sequence shown here is derived from an EMBL/GenBank/DDBJ whole genome shotgun (WGS) entry which is preliminary data.</text>
</comment>
<evidence type="ECO:0000256" key="1">
    <source>
        <dbReference type="ARBA" id="ARBA00004417"/>
    </source>
</evidence>
<evidence type="ECO:0000256" key="5">
    <source>
        <dbReference type="ARBA" id="ARBA00022840"/>
    </source>
</evidence>
<organism evidence="7 8">
    <name type="scientific">Microvirga vignae</name>
    <dbReference type="NCBI Taxonomy" id="1225564"/>
    <lineage>
        <taxon>Bacteria</taxon>
        <taxon>Pseudomonadati</taxon>
        <taxon>Pseudomonadota</taxon>
        <taxon>Alphaproteobacteria</taxon>
        <taxon>Hyphomicrobiales</taxon>
        <taxon>Methylobacteriaceae</taxon>
        <taxon>Microvirga</taxon>
    </lineage>
</organism>
<keyword evidence="4" id="KW-0547">Nucleotide-binding</keyword>
<dbReference type="Proteomes" id="UP000035489">
    <property type="component" value="Unassembled WGS sequence"/>
</dbReference>
<dbReference type="PROSITE" id="PS50893">
    <property type="entry name" value="ABC_TRANSPORTER_2"/>
    <property type="match status" value="1"/>
</dbReference>
<proteinExistence type="inferred from homology"/>
<dbReference type="GO" id="GO:0043190">
    <property type="term" value="C:ATP-binding cassette (ABC) transporter complex"/>
    <property type="evidence" value="ECO:0007669"/>
    <property type="project" value="InterPro"/>
</dbReference>
<dbReference type="PATRIC" id="fig|1225564.3.peg.6419"/>
<dbReference type="InterPro" id="IPR027417">
    <property type="entry name" value="P-loop_NTPase"/>
</dbReference>
<sequence>MSIVVQNLVKRYGVLTVVHGISFQVARGEFVSLLGPSGCGKTTTLRCIAGLEDANGGIIRIGDEVVSAPEQGVLIPPHERNIGMVFQSYAIWPHMSVAQNVGFPLTIRKVPAADVAKQVDEALEVVGMRHLKDRQPSQLSGGQQQRVALARAIVGQPKVLLFDEPLSNLDAKLREGTRSEIRRLQRELGVAAVYVTHDQEEALSMSDRVIVMEAGRIMQVGEPKDLYRRPVNRFVADFVGRASFIDVTRGPDGRTWVTPDGTQIRLDASNLSANGQYQAMLRPEAVHLSAASREAAHHESVNQLRGRVEEGHYMGAYTEYFVRAGGTIVKVHSALDFTPGADVMVSFAPADCHLVAVPEKTAQAA</sequence>
<dbReference type="InterPro" id="IPR050093">
    <property type="entry name" value="ABC_SmlMolc_Importer"/>
</dbReference>
<dbReference type="InterPro" id="IPR013611">
    <property type="entry name" value="Transp-assoc_OB_typ2"/>
</dbReference>
<evidence type="ECO:0000313" key="7">
    <source>
        <dbReference type="EMBL" id="KLK90631.1"/>
    </source>
</evidence>
<dbReference type="SUPFAM" id="SSF50331">
    <property type="entry name" value="MOP-like"/>
    <property type="match status" value="1"/>
</dbReference>
<dbReference type="SUPFAM" id="SSF52540">
    <property type="entry name" value="P-loop containing nucleoside triphosphate hydrolases"/>
    <property type="match status" value="1"/>
</dbReference>
<keyword evidence="5" id="KW-0067">ATP-binding</keyword>
<dbReference type="EMBL" id="LCYG01000074">
    <property type="protein sequence ID" value="KLK90631.1"/>
    <property type="molecule type" value="Genomic_DNA"/>
</dbReference>
<dbReference type="GO" id="GO:0140359">
    <property type="term" value="F:ABC-type transporter activity"/>
    <property type="evidence" value="ECO:0007669"/>
    <property type="project" value="UniProtKB-ARBA"/>
</dbReference>
<dbReference type="Pfam" id="PF08402">
    <property type="entry name" value="TOBE_2"/>
    <property type="match status" value="1"/>
</dbReference>
<dbReference type="GO" id="GO:0005524">
    <property type="term" value="F:ATP binding"/>
    <property type="evidence" value="ECO:0007669"/>
    <property type="project" value="UniProtKB-KW"/>
</dbReference>
<keyword evidence="3" id="KW-0813">Transport</keyword>
<comment type="subcellular location">
    <subcellularLocation>
        <location evidence="1">Cell inner membrane</location>
        <topology evidence="1">Peripheral membrane protein</topology>
    </subcellularLocation>
</comment>
<evidence type="ECO:0000256" key="4">
    <source>
        <dbReference type="ARBA" id="ARBA00022741"/>
    </source>
</evidence>
<dbReference type="RefSeq" id="WP_047191680.1">
    <property type="nucleotide sequence ID" value="NZ_LCYG01000074.1"/>
</dbReference>
<keyword evidence="8" id="KW-1185">Reference proteome</keyword>
<accession>A0A0H1R720</accession>
<dbReference type="SMART" id="SM00382">
    <property type="entry name" value="AAA"/>
    <property type="match status" value="1"/>
</dbReference>
<evidence type="ECO:0000313" key="8">
    <source>
        <dbReference type="Proteomes" id="UP000035489"/>
    </source>
</evidence>
<dbReference type="OrthoDB" id="9809450at2"/>